<dbReference type="OrthoDB" id="9780310at2"/>
<dbReference type="AlphaFoldDB" id="A0A4Q5M2D4"/>
<dbReference type="Gene3D" id="3.20.20.410">
    <property type="entry name" value="Protein of unknown function UPF0759"/>
    <property type="match status" value="1"/>
</dbReference>
<name>A0A4Q5M2D4_9BACT</name>
<proteinExistence type="predicted"/>
<protein>
    <submittedName>
        <fullName evidence="1">DUF72 domain-containing protein</fullName>
    </submittedName>
</protein>
<dbReference type="InterPro" id="IPR036520">
    <property type="entry name" value="UPF0759_sf"/>
</dbReference>
<comment type="caution">
    <text evidence="1">The sequence shown here is derived from an EMBL/GenBank/DDBJ whole genome shotgun (WGS) entry which is preliminary data.</text>
</comment>
<evidence type="ECO:0000313" key="1">
    <source>
        <dbReference type="EMBL" id="RYU96003.1"/>
    </source>
</evidence>
<dbReference type="SUPFAM" id="SSF117396">
    <property type="entry name" value="TM1631-like"/>
    <property type="match status" value="1"/>
</dbReference>
<dbReference type="PANTHER" id="PTHR30348:SF9">
    <property type="entry name" value="UPF0759 PROTEIN YECE"/>
    <property type="match status" value="1"/>
</dbReference>
<keyword evidence="2" id="KW-1185">Reference proteome</keyword>
<dbReference type="InterPro" id="IPR002763">
    <property type="entry name" value="DUF72"/>
</dbReference>
<organism evidence="1 2">
    <name type="scientific">Emticicia agri</name>
    <dbReference type="NCBI Taxonomy" id="2492393"/>
    <lineage>
        <taxon>Bacteria</taxon>
        <taxon>Pseudomonadati</taxon>
        <taxon>Bacteroidota</taxon>
        <taxon>Cytophagia</taxon>
        <taxon>Cytophagales</taxon>
        <taxon>Leadbetterellaceae</taxon>
        <taxon>Emticicia</taxon>
    </lineage>
</organism>
<accession>A0A4Q5M2D4</accession>
<evidence type="ECO:0000313" key="2">
    <source>
        <dbReference type="Proteomes" id="UP000293162"/>
    </source>
</evidence>
<sequence>MDFGKLPDISGVDFTLPPDNPLTDKILSSNITDKPVEVYIGPPIWAMKDWVGKIYPSNAKEKDFLHYYTRQFNTIELNVTHYQIPTPAMIVRWKEETVKGFKFCPKFPQAISHDRQLIGAEALTTEFCNAVLQLGDNLGRTFLQLSPTFEPKQMKNLERYLKALPAGFPVSVEFRHEQWFANQSIWKDTTAMLEELGVGTVMSDVSGRRDVLHMTLTDNSLMLRFVGNELHPTDYTRTDEWCRRITDWIKKGLRNIYIFIHCGENKYAPELAHYWIKKLNNANNLRIAEPKITPQAVQGSLF</sequence>
<dbReference type="Proteomes" id="UP000293162">
    <property type="component" value="Unassembled WGS sequence"/>
</dbReference>
<dbReference type="PANTHER" id="PTHR30348">
    <property type="entry name" value="UNCHARACTERIZED PROTEIN YECE"/>
    <property type="match status" value="1"/>
</dbReference>
<reference evidence="1 2" key="1">
    <citation type="submission" date="2019-02" db="EMBL/GenBank/DDBJ databases">
        <title>Bacterial novel species Emticicia sp. 17J42-9 isolated from soil.</title>
        <authorList>
            <person name="Jung H.-Y."/>
        </authorList>
    </citation>
    <scope>NUCLEOTIDE SEQUENCE [LARGE SCALE GENOMIC DNA]</scope>
    <source>
        <strain evidence="1 2">17J42-9</strain>
    </source>
</reference>
<dbReference type="RefSeq" id="WP_130020610.1">
    <property type="nucleotide sequence ID" value="NZ_SEWF01000010.1"/>
</dbReference>
<dbReference type="Pfam" id="PF01904">
    <property type="entry name" value="DUF72"/>
    <property type="match status" value="1"/>
</dbReference>
<gene>
    <name evidence="1" type="ORF">EWM59_08890</name>
</gene>
<dbReference type="EMBL" id="SEWF01000010">
    <property type="protein sequence ID" value="RYU96003.1"/>
    <property type="molecule type" value="Genomic_DNA"/>
</dbReference>